<dbReference type="RefSeq" id="WP_207857116.1">
    <property type="nucleotide sequence ID" value="NZ_UPPP01000061.1"/>
</dbReference>
<evidence type="ECO:0000313" key="1">
    <source>
        <dbReference type="EMBL" id="VBB06150.1"/>
    </source>
</evidence>
<organism evidence="1 2">
    <name type="scientific">Lucifera butyrica</name>
    <dbReference type="NCBI Taxonomy" id="1351585"/>
    <lineage>
        <taxon>Bacteria</taxon>
        <taxon>Bacillati</taxon>
        <taxon>Bacillota</taxon>
        <taxon>Negativicutes</taxon>
        <taxon>Veillonellales</taxon>
        <taxon>Veillonellaceae</taxon>
        <taxon>Lucifera</taxon>
    </lineage>
</organism>
<dbReference type="InterPro" id="IPR025460">
    <property type="entry name" value="DUF4280"/>
</dbReference>
<dbReference type="EMBL" id="UPPP01000061">
    <property type="protein sequence ID" value="VBB06150.1"/>
    <property type="molecule type" value="Genomic_DNA"/>
</dbReference>
<gene>
    <name evidence="1" type="ORF">LUCI_1365</name>
</gene>
<proteinExistence type="predicted"/>
<dbReference type="Proteomes" id="UP000277811">
    <property type="component" value="Unassembled WGS sequence"/>
</dbReference>
<keyword evidence="2" id="KW-1185">Reference proteome</keyword>
<sequence length="125" mass="13067">MSKGLYDMGTNLSPAGGGEFTYVVRGAQTACDKGSKPSNLNIPFSHGVFLKNQPQLNTMDYVPNVNIMPYGTCSVLDGPCQPATSPWAGGKTDVLIETQPALLNRCTTACAVGGKIRITNDGQGG</sequence>
<evidence type="ECO:0008006" key="3">
    <source>
        <dbReference type="Google" id="ProtNLM"/>
    </source>
</evidence>
<accession>A0A498R5P1</accession>
<protein>
    <recommendedName>
        <fullName evidence="3">DUF4280 domain-containing protein</fullName>
    </recommendedName>
</protein>
<reference evidence="1 2" key="1">
    <citation type="submission" date="2018-06" db="EMBL/GenBank/DDBJ databases">
        <authorList>
            <person name="Strepis N."/>
        </authorList>
    </citation>
    <scope>NUCLEOTIDE SEQUENCE [LARGE SCALE GENOMIC DNA]</scope>
    <source>
        <strain evidence="1">LUCI</strain>
    </source>
</reference>
<dbReference type="Pfam" id="PF14107">
    <property type="entry name" value="DUF4280"/>
    <property type="match status" value="1"/>
</dbReference>
<dbReference type="AlphaFoldDB" id="A0A498R5P1"/>
<evidence type="ECO:0000313" key="2">
    <source>
        <dbReference type="Proteomes" id="UP000277811"/>
    </source>
</evidence>
<name>A0A498R5P1_9FIRM</name>